<dbReference type="InterPro" id="IPR035400">
    <property type="entry name" value="Urocanase_N"/>
</dbReference>
<dbReference type="FunFam" id="3.40.50.10730:FF:000001">
    <property type="entry name" value="Urocanate hydratase"/>
    <property type="match status" value="1"/>
</dbReference>
<evidence type="ECO:0000256" key="2">
    <source>
        <dbReference type="ARBA" id="ARBA00007578"/>
    </source>
</evidence>
<dbReference type="NCBIfam" id="NF003820">
    <property type="entry name" value="PRK05414.1"/>
    <property type="match status" value="1"/>
</dbReference>
<gene>
    <name evidence="10" type="primary">hutU</name>
    <name evidence="14" type="ORF">H5V45_13320</name>
</gene>
<comment type="caution">
    <text evidence="14">The sequence shown here is derived from an EMBL/GenBank/DDBJ whole genome shotgun (WGS) entry which is preliminary data.</text>
</comment>
<dbReference type="PANTHER" id="PTHR12216:SF4">
    <property type="entry name" value="UROCANATE HYDRATASE"/>
    <property type="match status" value="1"/>
</dbReference>
<feature type="domain" description="Urocanase C-terminal" evidence="13">
    <location>
        <begin position="348"/>
        <end position="542"/>
    </location>
</feature>
<feature type="binding site" evidence="10">
    <location>
        <position position="489"/>
    </location>
    <ligand>
        <name>NAD(+)</name>
        <dbReference type="ChEBI" id="CHEBI:57540"/>
    </ligand>
</feature>
<comment type="subcellular location">
    <subcellularLocation>
        <location evidence="10">Cytoplasm</location>
    </subcellularLocation>
</comment>
<dbReference type="Proteomes" id="UP000523955">
    <property type="component" value="Unassembled WGS sequence"/>
</dbReference>
<dbReference type="Pfam" id="PF17391">
    <property type="entry name" value="Urocanase_N"/>
    <property type="match status" value="1"/>
</dbReference>
<evidence type="ECO:0000256" key="1">
    <source>
        <dbReference type="ARBA" id="ARBA00004794"/>
    </source>
</evidence>
<feature type="binding site" evidence="10">
    <location>
        <begin position="270"/>
        <end position="271"/>
    </location>
    <ligand>
        <name>NAD(+)</name>
        <dbReference type="ChEBI" id="CHEBI:57540"/>
    </ligand>
</feature>
<dbReference type="GO" id="GO:0005737">
    <property type="term" value="C:cytoplasm"/>
    <property type="evidence" value="ECO:0007669"/>
    <property type="project" value="UniProtKB-SubCell"/>
</dbReference>
<dbReference type="InterPro" id="IPR035085">
    <property type="entry name" value="Urocanase_Rossmann-like"/>
</dbReference>
<evidence type="ECO:0000256" key="3">
    <source>
        <dbReference type="ARBA" id="ARBA00011992"/>
    </source>
</evidence>
<feature type="binding site" evidence="10">
    <location>
        <begin position="240"/>
        <end position="241"/>
    </location>
    <ligand>
        <name>NAD(+)</name>
        <dbReference type="ChEBI" id="CHEBI:57540"/>
    </ligand>
</feature>
<feature type="binding site" evidence="10">
    <location>
        <begin position="50"/>
        <end position="51"/>
    </location>
    <ligand>
        <name>NAD(+)</name>
        <dbReference type="ChEBI" id="CHEBI:57540"/>
    </ligand>
</feature>
<dbReference type="NCBIfam" id="TIGR01228">
    <property type="entry name" value="hutU"/>
    <property type="match status" value="1"/>
</dbReference>
<name>A0A7X0RHL8_9ACTN</name>
<evidence type="ECO:0000256" key="4">
    <source>
        <dbReference type="ARBA" id="ARBA00022808"/>
    </source>
</evidence>
<dbReference type="PANTHER" id="PTHR12216">
    <property type="entry name" value="UROCANATE HYDRATASE"/>
    <property type="match status" value="1"/>
</dbReference>
<evidence type="ECO:0000256" key="5">
    <source>
        <dbReference type="ARBA" id="ARBA00023027"/>
    </source>
</evidence>
<comment type="pathway">
    <text evidence="1 10">Amino-acid degradation; L-histidine degradation into L-glutamate; N-formimidoyl-L-glutamate from L-histidine: step 2/3.</text>
</comment>
<dbReference type="EC" id="4.2.1.49" evidence="3 10"/>
<organism evidence="14 15">
    <name type="scientific">Nocardioides luti</name>
    <dbReference type="NCBI Taxonomy" id="2761101"/>
    <lineage>
        <taxon>Bacteria</taxon>
        <taxon>Bacillati</taxon>
        <taxon>Actinomycetota</taxon>
        <taxon>Actinomycetes</taxon>
        <taxon>Propionibacteriales</taxon>
        <taxon>Nocardioidaceae</taxon>
        <taxon>Nocardioides</taxon>
    </lineage>
</organism>
<dbReference type="Gene3D" id="3.40.50.10730">
    <property type="entry name" value="Urocanase like domains"/>
    <property type="match status" value="1"/>
</dbReference>
<dbReference type="Gene3D" id="3.40.1770.10">
    <property type="entry name" value="Urocanase superfamily"/>
    <property type="match status" value="1"/>
</dbReference>
<comment type="cofactor">
    <cofactor evidence="10">
        <name>NAD(+)</name>
        <dbReference type="ChEBI" id="CHEBI:57540"/>
    </cofactor>
    <text evidence="10">Binds 1 NAD(+) per subunit.</text>
</comment>
<dbReference type="InterPro" id="IPR035401">
    <property type="entry name" value="Urocanase_C"/>
</dbReference>
<dbReference type="GO" id="GO:0019557">
    <property type="term" value="P:L-histidine catabolic process to glutamate and formate"/>
    <property type="evidence" value="ECO:0007669"/>
    <property type="project" value="UniProtKB-UniPathway"/>
</dbReference>
<feature type="binding site" evidence="10">
    <location>
        <position position="319"/>
    </location>
    <ligand>
        <name>NAD(+)</name>
        <dbReference type="ChEBI" id="CHEBI:57540"/>
    </ligand>
</feature>
<dbReference type="GO" id="GO:0016153">
    <property type="term" value="F:urocanate hydratase activity"/>
    <property type="evidence" value="ECO:0007669"/>
    <property type="project" value="UniProtKB-UniRule"/>
</dbReference>
<dbReference type="UniPathway" id="UPA00379">
    <property type="reaction ID" value="UER00550"/>
</dbReference>
<evidence type="ECO:0000313" key="14">
    <source>
        <dbReference type="EMBL" id="MBB6628300.1"/>
    </source>
</evidence>
<keyword evidence="5 10" id="KW-0520">NAD</keyword>
<accession>A0A7X0RHL8</accession>
<keyword evidence="10" id="KW-0963">Cytoplasm</keyword>
<evidence type="ECO:0000256" key="9">
    <source>
        <dbReference type="ARBA" id="ARBA00056569"/>
    </source>
</evidence>
<feature type="domain" description="Urocanase N-terminal" evidence="12">
    <location>
        <begin position="9"/>
        <end position="135"/>
    </location>
</feature>
<dbReference type="RefSeq" id="WP_185253378.1">
    <property type="nucleotide sequence ID" value="NZ_JACKXE010000001.1"/>
</dbReference>
<evidence type="ECO:0000259" key="12">
    <source>
        <dbReference type="Pfam" id="PF17391"/>
    </source>
</evidence>
<dbReference type="HAMAP" id="MF_00577">
    <property type="entry name" value="HutU"/>
    <property type="match status" value="1"/>
</dbReference>
<feature type="binding site" evidence="10">
    <location>
        <position position="199"/>
    </location>
    <ligand>
        <name>NAD(+)</name>
        <dbReference type="ChEBI" id="CHEBI:57540"/>
    </ligand>
</feature>
<comment type="similarity">
    <text evidence="2 10">Belongs to the urocanase family.</text>
</comment>
<dbReference type="InterPro" id="IPR036190">
    <property type="entry name" value="Urocanase_sf"/>
</dbReference>
<keyword evidence="4 10" id="KW-0369">Histidine metabolism</keyword>
<dbReference type="PROSITE" id="PS01233">
    <property type="entry name" value="UROCANASE"/>
    <property type="match status" value="1"/>
</dbReference>
<dbReference type="InterPro" id="IPR055351">
    <property type="entry name" value="Urocanase"/>
</dbReference>
<keyword evidence="6 10" id="KW-0456">Lyase</keyword>
<reference evidence="14 15" key="1">
    <citation type="submission" date="2020-08" db="EMBL/GenBank/DDBJ databases">
        <authorList>
            <person name="Seo M.-J."/>
        </authorList>
    </citation>
    <scope>NUCLEOTIDE SEQUENCE [LARGE SCALE GENOMIC DNA]</scope>
    <source>
        <strain evidence="14 15">KIGAM211</strain>
    </source>
</reference>
<dbReference type="EMBL" id="JACKXE010000001">
    <property type="protein sequence ID" value="MBB6628300.1"/>
    <property type="molecule type" value="Genomic_DNA"/>
</dbReference>
<evidence type="ECO:0000259" key="11">
    <source>
        <dbReference type="Pfam" id="PF01175"/>
    </source>
</evidence>
<dbReference type="InterPro" id="IPR038364">
    <property type="entry name" value="Urocanase_central_sf"/>
</dbReference>
<feature type="active site" evidence="10">
    <location>
        <position position="407"/>
    </location>
</feature>
<feature type="binding site" evidence="10">
    <location>
        <begin position="261"/>
        <end position="265"/>
    </location>
    <ligand>
        <name>NAD(+)</name>
        <dbReference type="ChEBI" id="CHEBI:57540"/>
    </ligand>
</feature>
<evidence type="ECO:0000256" key="8">
    <source>
        <dbReference type="ARBA" id="ARBA00047623"/>
    </source>
</evidence>
<sequence>MSTNPRLPVRAARGTELIARSWQTEAPLRMLMNNLDPENAERPEDLVVYGGTGKAARSWEAYDALVRTLTTLGDDETMLVQSGKPVGVMRTHPWAPRVLIANSNLVGDWANWEEFRRLEDLGLTMYGQMTAGSWIYIGTQGILQGTFETFAAVADKRFGGTLAGTITVTAGLGGMGGAQPLAVTMNDGVVICIECDQARIERRIEHRYLDVQAASLEEAVAMAVAARDERRPLSIGVLGNAALMLPELLETGAPVDIVTDQTSAHDPLFYLPAGTSYDDWVTEREADPAGFTKRAQESMAAHVRAMVEFQDAGAEVFDYGNSIRDEARKGGYDRAFEFPGFVPAYIRPLFCEGRGPFRWAALSGDPADIAATDRAILELFPDNERLHKWITMAGERVAFQGLPARICWLGYGERHLAGLKFNEMVASGELKAPIVIGRDHLDCGSVASPYRETEAMLDGSDAIADWALLNALVNTASGASWVSIHHGGGVGMGRSIHAGQVCVADGTALAAQKIERVLTNDPGMGVIRHVDAGYERAAEVAAERGVRIPMSE</sequence>
<dbReference type="Pfam" id="PF01175">
    <property type="entry name" value="Urocanase"/>
    <property type="match status" value="1"/>
</dbReference>
<comment type="function">
    <text evidence="9 10">Catalyzes the conversion of urocanate to 4-imidazolone-5-propionate.</text>
</comment>
<evidence type="ECO:0000313" key="15">
    <source>
        <dbReference type="Proteomes" id="UP000523955"/>
    </source>
</evidence>
<keyword evidence="15" id="KW-1185">Reference proteome</keyword>
<dbReference type="SUPFAM" id="SSF111326">
    <property type="entry name" value="Urocanase"/>
    <property type="match status" value="1"/>
</dbReference>
<protein>
    <recommendedName>
        <fullName evidence="3 10">Urocanate hydratase</fullName>
        <shortName evidence="10">Urocanase</shortName>
        <ecNumber evidence="3 10">4.2.1.49</ecNumber>
    </recommendedName>
    <alternativeName>
        <fullName evidence="7 10">Imidazolonepropionate hydrolase</fullName>
    </alternativeName>
</protein>
<feature type="domain" description="Urocanase Rossmann-like" evidence="11">
    <location>
        <begin position="138"/>
        <end position="345"/>
    </location>
</feature>
<proteinExistence type="inferred from homology"/>
<dbReference type="PIRSF" id="PIRSF001423">
    <property type="entry name" value="Urocanate_hydrat"/>
    <property type="match status" value="1"/>
</dbReference>
<evidence type="ECO:0000256" key="10">
    <source>
        <dbReference type="HAMAP-Rule" id="MF_00577"/>
    </source>
</evidence>
<dbReference type="InterPro" id="IPR023636">
    <property type="entry name" value="Urocanase_CS"/>
</dbReference>
<dbReference type="Pfam" id="PF17392">
    <property type="entry name" value="Urocanase_C"/>
    <property type="match status" value="1"/>
</dbReference>
<dbReference type="AlphaFoldDB" id="A0A7X0RHL8"/>
<evidence type="ECO:0000256" key="7">
    <source>
        <dbReference type="ARBA" id="ARBA00031640"/>
    </source>
</evidence>
<evidence type="ECO:0000259" key="13">
    <source>
        <dbReference type="Pfam" id="PF17392"/>
    </source>
</evidence>
<feature type="binding site" evidence="10">
    <location>
        <position position="128"/>
    </location>
    <ligand>
        <name>NAD(+)</name>
        <dbReference type="ChEBI" id="CHEBI:57540"/>
    </ligand>
</feature>
<comment type="catalytic activity">
    <reaction evidence="8 10">
        <text>4-imidazolone-5-propanoate = trans-urocanate + H2O</text>
        <dbReference type="Rhea" id="RHEA:13101"/>
        <dbReference type="ChEBI" id="CHEBI:15377"/>
        <dbReference type="ChEBI" id="CHEBI:17771"/>
        <dbReference type="ChEBI" id="CHEBI:77893"/>
        <dbReference type="EC" id="4.2.1.49"/>
    </reaction>
</comment>
<evidence type="ECO:0000256" key="6">
    <source>
        <dbReference type="ARBA" id="ARBA00023239"/>
    </source>
</evidence>
<feature type="binding site" evidence="10">
    <location>
        <begin position="174"/>
        <end position="176"/>
    </location>
    <ligand>
        <name>NAD(+)</name>
        <dbReference type="ChEBI" id="CHEBI:57540"/>
    </ligand>
</feature>
<feature type="binding site" evidence="10">
    <location>
        <position position="194"/>
    </location>
    <ligand>
        <name>NAD(+)</name>
        <dbReference type="ChEBI" id="CHEBI:57540"/>
    </ligand>
</feature>
<dbReference type="InterPro" id="IPR023637">
    <property type="entry name" value="Urocanase-like"/>
</dbReference>
<dbReference type="GO" id="GO:0019556">
    <property type="term" value="P:L-histidine catabolic process to glutamate and formamide"/>
    <property type="evidence" value="ECO:0007669"/>
    <property type="project" value="UniProtKB-UniPathway"/>
</dbReference>